<organism evidence="2 3">
    <name type="scientific">Cysteiniphilum litorale</name>
    <dbReference type="NCBI Taxonomy" id="2056700"/>
    <lineage>
        <taxon>Bacteria</taxon>
        <taxon>Pseudomonadati</taxon>
        <taxon>Pseudomonadota</taxon>
        <taxon>Gammaproteobacteria</taxon>
        <taxon>Thiotrichales</taxon>
        <taxon>Fastidiosibacteraceae</taxon>
        <taxon>Cysteiniphilum</taxon>
    </lineage>
</organism>
<feature type="transmembrane region" description="Helical" evidence="1">
    <location>
        <begin position="47"/>
        <end position="71"/>
    </location>
</feature>
<feature type="transmembrane region" description="Helical" evidence="1">
    <location>
        <begin position="12"/>
        <end position="35"/>
    </location>
</feature>
<proteinExistence type="predicted"/>
<dbReference type="EMBL" id="BMJS01000008">
    <property type="protein sequence ID" value="GGF94839.1"/>
    <property type="molecule type" value="Genomic_DNA"/>
</dbReference>
<evidence type="ECO:0000256" key="1">
    <source>
        <dbReference type="SAM" id="Phobius"/>
    </source>
</evidence>
<gene>
    <name evidence="2" type="ORF">GCM10010995_10070</name>
</gene>
<accession>A0A8J2Z471</accession>
<sequence length="79" mass="8333">MKCCKQSGSIVGCLVIGIILVILSIVLIIGAFSWFPPAHSLYDLSESVITGMLGCASLIIGAIFIVVGIVLNKVEKNNQ</sequence>
<protein>
    <submittedName>
        <fullName evidence="2">Uncharacterized protein</fullName>
    </submittedName>
</protein>
<reference evidence="2" key="1">
    <citation type="journal article" date="2014" name="Int. J. Syst. Evol. Microbiol.">
        <title>Complete genome sequence of Corynebacterium casei LMG S-19264T (=DSM 44701T), isolated from a smear-ripened cheese.</title>
        <authorList>
            <consortium name="US DOE Joint Genome Institute (JGI-PGF)"/>
            <person name="Walter F."/>
            <person name="Albersmeier A."/>
            <person name="Kalinowski J."/>
            <person name="Ruckert C."/>
        </authorList>
    </citation>
    <scope>NUCLEOTIDE SEQUENCE</scope>
    <source>
        <strain evidence="2">CGMCC 1.15758</strain>
    </source>
</reference>
<name>A0A8J2Z471_9GAMM</name>
<evidence type="ECO:0000313" key="3">
    <source>
        <dbReference type="Proteomes" id="UP000636949"/>
    </source>
</evidence>
<dbReference type="AlphaFoldDB" id="A0A8J2Z471"/>
<keyword evidence="1" id="KW-0812">Transmembrane</keyword>
<reference evidence="2" key="2">
    <citation type="submission" date="2020-09" db="EMBL/GenBank/DDBJ databases">
        <authorList>
            <person name="Sun Q."/>
            <person name="Zhou Y."/>
        </authorList>
    </citation>
    <scope>NUCLEOTIDE SEQUENCE</scope>
    <source>
        <strain evidence="2">CGMCC 1.15758</strain>
    </source>
</reference>
<dbReference type="Proteomes" id="UP000636949">
    <property type="component" value="Unassembled WGS sequence"/>
</dbReference>
<comment type="caution">
    <text evidence="2">The sequence shown here is derived from an EMBL/GenBank/DDBJ whole genome shotgun (WGS) entry which is preliminary data.</text>
</comment>
<keyword evidence="1" id="KW-0472">Membrane</keyword>
<dbReference type="RefSeq" id="WP_117002019.1">
    <property type="nucleotide sequence ID" value="NZ_BMJS01000008.1"/>
</dbReference>
<keyword evidence="1" id="KW-1133">Transmembrane helix</keyword>
<keyword evidence="3" id="KW-1185">Reference proteome</keyword>
<evidence type="ECO:0000313" key="2">
    <source>
        <dbReference type="EMBL" id="GGF94839.1"/>
    </source>
</evidence>